<dbReference type="Proteomes" id="UP000549616">
    <property type="component" value="Unassembled WGS sequence"/>
</dbReference>
<organism evidence="1 2">
    <name type="scientific">Amycolatopsis endophytica</name>
    <dbReference type="NCBI Taxonomy" id="860233"/>
    <lineage>
        <taxon>Bacteria</taxon>
        <taxon>Bacillati</taxon>
        <taxon>Actinomycetota</taxon>
        <taxon>Actinomycetes</taxon>
        <taxon>Pseudonocardiales</taxon>
        <taxon>Pseudonocardiaceae</taxon>
        <taxon>Amycolatopsis</taxon>
    </lineage>
</organism>
<gene>
    <name evidence="1" type="ORF">HNR02_002670</name>
</gene>
<evidence type="ECO:0000313" key="2">
    <source>
        <dbReference type="Proteomes" id="UP000549616"/>
    </source>
</evidence>
<proteinExistence type="predicted"/>
<accession>A0A853B3G3</accession>
<name>A0A853B3G3_9PSEU</name>
<evidence type="ECO:0008006" key="3">
    <source>
        <dbReference type="Google" id="ProtNLM"/>
    </source>
</evidence>
<dbReference type="RefSeq" id="WP_179773517.1">
    <property type="nucleotide sequence ID" value="NZ_JACCFK010000001.1"/>
</dbReference>
<sequence>MQIQAINKRARERYGNFVTAMDLVLEALEGLTGLIEKVDDKHQDEGSGWAVATQDELKGFRSQATDELERLRTVAKKYETELVSRDWRV</sequence>
<protein>
    <recommendedName>
        <fullName evidence="3">WXG100 family type VII secretion target</fullName>
    </recommendedName>
</protein>
<dbReference type="EMBL" id="JACCFK010000001">
    <property type="protein sequence ID" value="NYI89347.1"/>
    <property type="molecule type" value="Genomic_DNA"/>
</dbReference>
<keyword evidence="2" id="KW-1185">Reference proteome</keyword>
<comment type="caution">
    <text evidence="1">The sequence shown here is derived from an EMBL/GenBank/DDBJ whole genome shotgun (WGS) entry which is preliminary data.</text>
</comment>
<reference evidence="1 2" key="1">
    <citation type="submission" date="2020-07" db="EMBL/GenBank/DDBJ databases">
        <title>Sequencing the genomes of 1000 actinobacteria strains.</title>
        <authorList>
            <person name="Klenk H.-P."/>
        </authorList>
    </citation>
    <scope>NUCLEOTIDE SEQUENCE [LARGE SCALE GENOMIC DNA]</scope>
    <source>
        <strain evidence="1 2">DSM 104006</strain>
    </source>
</reference>
<evidence type="ECO:0000313" key="1">
    <source>
        <dbReference type="EMBL" id="NYI89347.1"/>
    </source>
</evidence>
<dbReference type="AlphaFoldDB" id="A0A853B3G3"/>